<organism evidence="2 3">
    <name type="scientific">Staphylococcus arlettae</name>
    <dbReference type="NCBI Taxonomy" id="29378"/>
    <lineage>
        <taxon>Bacteria</taxon>
        <taxon>Bacillati</taxon>
        <taxon>Bacillota</taxon>
        <taxon>Bacilli</taxon>
        <taxon>Bacillales</taxon>
        <taxon>Staphylococcaceae</taxon>
        <taxon>Staphylococcus</taxon>
    </lineage>
</organism>
<name>A0A380CF99_9STAP</name>
<evidence type="ECO:0000313" key="4">
    <source>
        <dbReference type="Proteomes" id="UP000321598"/>
    </source>
</evidence>
<evidence type="ECO:0000313" key="1">
    <source>
        <dbReference type="EMBL" id="GEQ00181.1"/>
    </source>
</evidence>
<dbReference type="OrthoDB" id="2418501at2"/>
<gene>
    <name evidence="2" type="ORF">NCTC12413_01249</name>
    <name evidence="1" type="ORF">SAR03_12180</name>
</gene>
<protein>
    <submittedName>
        <fullName evidence="2">Uncharacterized protein</fullName>
    </submittedName>
</protein>
<dbReference type="STRING" id="1212545.SARL_07703"/>
<dbReference type="Proteomes" id="UP000254956">
    <property type="component" value="Unassembled WGS sequence"/>
</dbReference>
<sequence length="307" mass="35938">MSDIIPFPRSKDKLIRDIKIAYNQDDLEEMYSLFDNYEEHFELDETLSLLKCSMLYRMNHFLELREEAIILLKQGFTNYDELVIYYVESLNGLGQYFEAIEVIDQIIDEVQNHKTRMELLPLKSYALSQLEQHNAQVASQLQQFDTLEIRDQINTILTLIDNSQYSYKDTVASLLNNTDIRNNVISIMLEYLRFAQYEEVVHISKFNQNLSLVPKDLPGLEHTTMKQQVIPEVVKCLDDEGTQLLEEALHVMNNHAILLYPIDIQTIGSVPQWIKAYENYFKSMLGIVQPQSIDEVSEFIQRLDQLE</sequence>
<reference evidence="1 4" key="2">
    <citation type="submission" date="2019-07" db="EMBL/GenBank/DDBJ databases">
        <title>Whole genome shotgun sequence of Staphylococcus arlettae NBRC 109765.</title>
        <authorList>
            <person name="Hosoyama A."/>
            <person name="Uohara A."/>
            <person name="Ohji S."/>
            <person name="Ichikawa N."/>
        </authorList>
    </citation>
    <scope>NUCLEOTIDE SEQUENCE [LARGE SCALE GENOMIC DNA]</scope>
    <source>
        <strain evidence="1 4">NBRC 109765</strain>
    </source>
</reference>
<evidence type="ECO:0000313" key="2">
    <source>
        <dbReference type="EMBL" id="SUJ18105.1"/>
    </source>
</evidence>
<keyword evidence="4" id="KW-1185">Reference proteome</keyword>
<accession>A0A380CF99</accession>
<evidence type="ECO:0000313" key="3">
    <source>
        <dbReference type="Proteomes" id="UP000254956"/>
    </source>
</evidence>
<dbReference type="EMBL" id="BKAV01000008">
    <property type="protein sequence ID" value="GEQ00181.1"/>
    <property type="molecule type" value="Genomic_DNA"/>
</dbReference>
<proteinExistence type="predicted"/>
<dbReference type="Proteomes" id="UP000321598">
    <property type="component" value="Unassembled WGS sequence"/>
</dbReference>
<dbReference type="EMBL" id="UGZE01000001">
    <property type="protein sequence ID" value="SUJ18105.1"/>
    <property type="molecule type" value="Genomic_DNA"/>
</dbReference>
<dbReference type="AlphaFoldDB" id="A0A380CF99"/>
<dbReference type="RefSeq" id="WP_103387827.1">
    <property type="nucleotide sequence ID" value="NZ_BKAV01000008.1"/>
</dbReference>
<reference evidence="2 3" key="1">
    <citation type="submission" date="2018-06" db="EMBL/GenBank/DDBJ databases">
        <authorList>
            <consortium name="Pathogen Informatics"/>
            <person name="Doyle S."/>
        </authorList>
    </citation>
    <scope>NUCLEOTIDE SEQUENCE [LARGE SCALE GENOMIC DNA]</scope>
    <source>
        <strain evidence="2 3">NCTC12413</strain>
    </source>
</reference>